<dbReference type="Gene3D" id="4.10.49.10">
    <property type="entry name" value="Cytochrome c oxidase subunit VIIc"/>
    <property type="match status" value="1"/>
</dbReference>
<dbReference type="OrthoDB" id="9974841at2759"/>
<evidence type="ECO:0000256" key="6">
    <source>
        <dbReference type="ARBA" id="ARBA00023136"/>
    </source>
</evidence>
<dbReference type="Pfam" id="PF02935">
    <property type="entry name" value="COX7C"/>
    <property type="match status" value="1"/>
</dbReference>
<feature type="transmembrane region" description="Helical" evidence="7">
    <location>
        <begin position="47"/>
        <end position="68"/>
    </location>
</feature>
<keyword evidence="9" id="KW-1185">Reference proteome</keyword>
<organism evidence="8 9">
    <name type="scientific">Pseudozyma flocculosa</name>
    <dbReference type="NCBI Taxonomy" id="84751"/>
    <lineage>
        <taxon>Eukaryota</taxon>
        <taxon>Fungi</taxon>
        <taxon>Dikarya</taxon>
        <taxon>Basidiomycota</taxon>
        <taxon>Ustilaginomycotina</taxon>
        <taxon>Ustilaginomycetes</taxon>
        <taxon>Ustilaginales</taxon>
        <taxon>Ustilaginaceae</taxon>
        <taxon>Pseudozyma</taxon>
    </lineage>
</organism>
<dbReference type="AlphaFoldDB" id="A0A5C3ET56"/>
<proteinExistence type="inferred from homology"/>
<dbReference type="Proteomes" id="UP000323386">
    <property type="component" value="Unassembled WGS sequence"/>
</dbReference>
<evidence type="ECO:0000256" key="5">
    <source>
        <dbReference type="ARBA" id="ARBA00023128"/>
    </source>
</evidence>
<name>A0A5C3ET56_9BASI</name>
<dbReference type="GO" id="GO:0006123">
    <property type="term" value="P:mitochondrial electron transport, cytochrome c to oxygen"/>
    <property type="evidence" value="ECO:0007669"/>
    <property type="project" value="UniProtKB-UniRule"/>
</dbReference>
<evidence type="ECO:0000313" key="9">
    <source>
        <dbReference type="Proteomes" id="UP000323386"/>
    </source>
</evidence>
<comment type="subunit">
    <text evidence="7">Component of the cytochrome c oxidase (complex IV, CIV), a multisubunit enzyme composed of a catalytic core of 3 subunits and several supernumerary subunits. The complex exists as a monomer or a dimer and forms supercomplexes (SCs) in the inner mitochondrial membrane with ubiquinol-cytochrome c oxidoreductase (cytochrome b-c1 complex, complex III, CIII).</text>
</comment>
<dbReference type="GO" id="GO:0005743">
    <property type="term" value="C:mitochondrial inner membrane"/>
    <property type="evidence" value="ECO:0007669"/>
    <property type="project" value="UniProtKB-SubCell"/>
</dbReference>
<evidence type="ECO:0000256" key="3">
    <source>
        <dbReference type="ARBA" id="ARBA00010514"/>
    </source>
</evidence>
<sequence length="77" mass="8446">MSLFAKQTVLMARQGVRQAQPVLRRNLHIENTVENALPFPTGKKHKIGVALGVSGVLSFGFALPFLAAKFQLVKATW</sequence>
<gene>
    <name evidence="8" type="ORF">PSFLO_00168</name>
</gene>
<keyword evidence="6 7" id="KW-0472">Membrane</keyword>
<comment type="subcellular location">
    <subcellularLocation>
        <location evidence="1 7">Mitochondrion inner membrane</location>
        <topology evidence="1 7">Single-pass membrane protein</topology>
    </subcellularLocation>
</comment>
<protein>
    <recommendedName>
        <fullName evidence="7">Cytochrome c oxidase subunit 8, mitochondrial</fullName>
    </recommendedName>
    <alternativeName>
        <fullName evidence="7">Cytochrome c oxidase polypeptide VIII</fullName>
    </alternativeName>
</protein>
<dbReference type="InterPro" id="IPR004202">
    <property type="entry name" value="COX7C/Cox8"/>
</dbReference>
<evidence type="ECO:0000256" key="4">
    <source>
        <dbReference type="ARBA" id="ARBA00022792"/>
    </source>
</evidence>
<evidence type="ECO:0000256" key="2">
    <source>
        <dbReference type="ARBA" id="ARBA00004673"/>
    </source>
</evidence>
<accession>A0A5C3ET56</accession>
<keyword evidence="7" id="KW-0809">Transit peptide</keyword>
<keyword evidence="4 7" id="KW-0999">Mitochondrion inner membrane</keyword>
<comment type="function">
    <text evidence="7">Component of the cytochrome c oxidase, the last enzyme in the mitochondrial electron transport chain which drives oxidative phosphorylation. The respiratory chain contains 3 multisubunit complexes succinate dehydrogenase (complex II, CII), ubiquinol-cytochrome c oxidoreductase (cytochrome b-c1 complex, complex III, CIII) and cytochrome c oxidase (complex IV, CIV), that cooperate to transfer electrons derived from NADH and succinate to molecular oxygen, creating an electrochemical gradient over the inner membrane that drives transmembrane transport and the ATP synthase. Cytochrome c oxidase is the component of the respiratory chain that catalyzes the reduction of oxygen to water. Electrons originating from reduced cytochrome c in the intermembrane space (IMS) are transferred via the dinuclear copper A center (CU(A)) of subunit 2 and heme A of subunit 1 to the active site in subunit 1, a binuclear center (BNC) formed by heme A3 and copper B (CU(B)). The BNC reduces molecular oxygen to 2 water molecules using 4 electrons from cytochrome c in the IMS and 4 protons from the mitochondrial matrix.</text>
</comment>
<dbReference type="GO" id="GO:0045277">
    <property type="term" value="C:respiratory chain complex IV"/>
    <property type="evidence" value="ECO:0007669"/>
    <property type="project" value="UniProtKB-UniRule"/>
</dbReference>
<dbReference type="EMBL" id="OOIP01000001">
    <property type="protein sequence ID" value="SPO34697.1"/>
    <property type="molecule type" value="Genomic_DNA"/>
</dbReference>
<evidence type="ECO:0000256" key="1">
    <source>
        <dbReference type="ARBA" id="ARBA00004434"/>
    </source>
</evidence>
<evidence type="ECO:0000313" key="8">
    <source>
        <dbReference type="EMBL" id="SPO34697.1"/>
    </source>
</evidence>
<keyword evidence="5 7" id="KW-0496">Mitochondrion</keyword>
<comment type="similarity">
    <text evidence="3 7">Belongs to the cytochrome c oxidase VIIc family.</text>
</comment>
<reference evidence="8 9" key="1">
    <citation type="submission" date="2018-03" db="EMBL/GenBank/DDBJ databases">
        <authorList>
            <person name="Guldener U."/>
        </authorList>
    </citation>
    <scope>NUCLEOTIDE SEQUENCE [LARGE SCALE GENOMIC DNA]</scope>
    <source>
        <strain evidence="8 9">DAOM196992</strain>
    </source>
</reference>
<dbReference type="InterPro" id="IPR036636">
    <property type="entry name" value="COX7C/Cox8_sf"/>
</dbReference>
<keyword evidence="7" id="KW-1133">Transmembrane helix</keyword>
<keyword evidence="7" id="KW-0812">Transmembrane</keyword>
<evidence type="ECO:0000256" key="7">
    <source>
        <dbReference type="RuleBase" id="RU368123"/>
    </source>
</evidence>
<dbReference type="UniPathway" id="UPA00705"/>
<comment type="pathway">
    <text evidence="2 7">Energy metabolism; oxidative phosphorylation.</text>
</comment>